<dbReference type="GO" id="GO:0000981">
    <property type="term" value="F:DNA-binding transcription factor activity, RNA polymerase II-specific"/>
    <property type="evidence" value="ECO:0007669"/>
    <property type="project" value="TreeGrafter"/>
</dbReference>
<dbReference type="PANTHER" id="PTHR24394:SF0">
    <property type="entry name" value="ZINC FINGER AND BTB DOMAIN-CONTAINING PROTEIN 40"/>
    <property type="match status" value="1"/>
</dbReference>
<proteinExistence type="inferred from homology"/>
<evidence type="ECO:0000313" key="18">
    <source>
        <dbReference type="Ensembl" id="ENSOMYP00000135775.1"/>
    </source>
</evidence>
<keyword evidence="7 14" id="KW-0863">Zinc-finger</keyword>
<reference evidence="18" key="3">
    <citation type="submission" date="2025-09" db="UniProtKB">
        <authorList>
            <consortium name="Ensembl"/>
        </authorList>
    </citation>
    <scope>IDENTIFICATION</scope>
</reference>
<dbReference type="FunFam" id="3.30.160.60:FF:000446">
    <property type="entry name" value="Zinc finger protein"/>
    <property type="match status" value="1"/>
</dbReference>
<feature type="domain" description="C2H2-type" evidence="17">
    <location>
        <begin position="624"/>
        <end position="651"/>
    </location>
</feature>
<evidence type="ECO:0000256" key="13">
    <source>
        <dbReference type="ARBA" id="ARBA00023242"/>
    </source>
</evidence>
<dbReference type="Gene3D" id="3.30.710.10">
    <property type="entry name" value="Potassium Channel Kv1.1, Chain A"/>
    <property type="match status" value="1"/>
</dbReference>
<feature type="domain" description="C2H2-type" evidence="17">
    <location>
        <begin position="652"/>
        <end position="675"/>
    </location>
</feature>
<dbReference type="FunFam" id="3.30.160.60:FF:000645">
    <property type="entry name" value="Zinc finger and BTB domain containing 40"/>
    <property type="match status" value="1"/>
</dbReference>
<evidence type="ECO:0000259" key="16">
    <source>
        <dbReference type="PROSITE" id="PS50097"/>
    </source>
</evidence>
<evidence type="ECO:0000256" key="7">
    <source>
        <dbReference type="ARBA" id="ARBA00022771"/>
    </source>
</evidence>
<keyword evidence="12" id="KW-0804">Transcription</keyword>
<dbReference type="PROSITE" id="PS50157">
    <property type="entry name" value="ZINC_FINGER_C2H2_2"/>
    <property type="match status" value="8"/>
</dbReference>
<dbReference type="FunFam" id="3.30.160.60:FF:000909">
    <property type="entry name" value="zinc finger and BTB domain-containing protein 40"/>
    <property type="match status" value="1"/>
</dbReference>
<dbReference type="CDD" id="cd18225">
    <property type="entry name" value="BTB_POZ_ZBTB40"/>
    <property type="match status" value="1"/>
</dbReference>
<feature type="domain" description="C2H2-type" evidence="17">
    <location>
        <begin position="691"/>
        <end position="719"/>
    </location>
</feature>
<dbReference type="FunFam" id="3.30.160.60:FF:000696">
    <property type="entry name" value="Zinc finger and BTB domain containing 40"/>
    <property type="match status" value="1"/>
</dbReference>
<evidence type="ECO:0000256" key="12">
    <source>
        <dbReference type="ARBA" id="ARBA00023163"/>
    </source>
</evidence>
<dbReference type="InterPro" id="IPR000210">
    <property type="entry name" value="BTB/POZ_dom"/>
</dbReference>
<dbReference type="FunFam" id="3.30.160.60:FF:000917">
    <property type="entry name" value="Zinc finger and BTB domain containing 40"/>
    <property type="match status" value="1"/>
</dbReference>
<evidence type="ECO:0000256" key="15">
    <source>
        <dbReference type="SAM" id="MobiDB-lite"/>
    </source>
</evidence>
<dbReference type="Pfam" id="PF00651">
    <property type="entry name" value="BTB"/>
    <property type="match status" value="1"/>
</dbReference>
<feature type="compositionally biased region" description="Acidic residues" evidence="15">
    <location>
        <begin position="350"/>
        <end position="366"/>
    </location>
</feature>
<dbReference type="AlphaFoldDB" id="A0A8K9XQ98"/>
<feature type="compositionally biased region" description="Basic residues" evidence="15">
    <location>
        <begin position="881"/>
        <end position="892"/>
    </location>
</feature>
<protein>
    <submittedName>
        <fullName evidence="18">Zinc finger and BTB domain containing 40</fullName>
    </submittedName>
</protein>
<dbReference type="PROSITE" id="PS50097">
    <property type="entry name" value="BTB"/>
    <property type="match status" value="1"/>
</dbReference>
<feature type="compositionally biased region" description="Basic and acidic residues" evidence="15">
    <location>
        <begin position="200"/>
        <end position="212"/>
    </location>
</feature>
<dbReference type="SMART" id="SM00225">
    <property type="entry name" value="BTB"/>
    <property type="match status" value="1"/>
</dbReference>
<dbReference type="FunFam" id="3.30.160.60:FF:001792">
    <property type="entry name" value="Zinc finger and BTB domain-containing 40"/>
    <property type="match status" value="1"/>
</dbReference>
<dbReference type="Ensembl" id="ENSOMYT00000132121.1">
    <property type="protein sequence ID" value="ENSOMYP00000135775.1"/>
    <property type="gene ID" value="ENSOMYG00000037145.2"/>
</dbReference>
<dbReference type="SUPFAM" id="SSF57667">
    <property type="entry name" value="beta-beta-alpha zinc fingers"/>
    <property type="match status" value="5"/>
</dbReference>
<evidence type="ECO:0000256" key="1">
    <source>
        <dbReference type="ARBA" id="ARBA00003767"/>
    </source>
</evidence>
<evidence type="ECO:0000256" key="4">
    <source>
        <dbReference type="ARBA" id="ARBA00022499"/>
    </source>
</evidence>
<feature type="domain" description="BTB" evidence="16">
    <location>
        <begin position="24"/>
        <end position="87"/>
    </location>
</feature>
<dbReference type="GO" id="GO:0003677">
    <property type="term" value="F:DNA binding"/>
    <property type="evidence" value="ECO:0007669"/>
    <property type="project" value="UniProtKB-KW"/>
</dbReference>
<evidence type="ECO:0000256" key="11">
    <source>
        <dbReference type="ARBA" id="ARBA00023125"/>
    </source>
</evidence>
<dbReference type="Gene3D" id="3.30.160.60">
    <property type="entry name" value="Classic Zinc Finger"/>
    <property type="match status" value="9"/>
</dbReference>
<comment type="similarity">
    <text evidence="3">Belongs to the krueppel C2H2-type zinc-finger protein family.</text>
</comment>
<dbReference type="PROSITE" id="PS00028">
    <property type="entry name" value="ZINC_FINGER_C2H2_1"/>
    <property type="match status" value="10"/>
</dbReference>
<comment type="function">
    <text evidence="1">May be involved in transcriptional regulation.</text>
</comment>
<keyword evidence="8" id="KW-0862">Zinc</keyword>
<feature type="compositionally biased region" description="Low complexity" evidence="15">
    <location>
        <begin position="121"/>
        <end position="130"/>
    </location>
</feature>
<dbReference type="InterPro" id="IPR030404">
    <property type="entry name" value="ZBTB40_BTB_POZ_dom"/>
</dbReference>
<feature type="domain" description="C2H2-type" evidence="17">
    <location>
        <begin position="453"/>
        <end position="481"/>
    </location>
</feature>
<evidence type="ECO:0000256" key="9">
    <source>
        <dbReference type="ARBA" id="ARBA00022843"/>
    </source>
</evidence>
<feature type="domain" description="C2H2-type" evidence="17">
    <location>
        <begin position="539"/>
        <end position="566"/>
    </location>
</feature>
<evidence type="ECO:0000256" key="2">
    <source>
        <dbReference type="ARBA" id="ARBA00004123"/>
    </source>
</evidence>
<reference evidence="18" key="1">
    <citation type="submission" date="2020-07" db="EMBL/GenBank/DDBJ databases">
        <title>A long reads based de novo assembly of the rainbow trout Arlee double haploid line genome.</title>
        <authorList>
            <person name="Gao G."/>
            <person name="Palti Y."/>
        </authorList>
    </citation>
    <scope>NUCLEOTIDE SEQUENCE [LARGE SCALE GENOMIC DNA]</scope>
</reference>
<dbReference type="InterPro" id="IPR036236">
    <property type="entry name" value="Znf_C2H2_sf"/>
</dbReference>
<dbReference type="SUPFAM" id="SSF54695">
    <property type="entry name" value="POZ domain"/>
    <property type="match status" value="1"/>
</dbReference>
<comment type="subcellular location">
    <subcellularLocation>
        <location evidence="2">Nucleus</location>
    </subcellularLocation>
</comment>
<dbReference type="GeneTree" id="ENSGT00930000151052"/>
<feature type="region of interest" description="Disordered" evidence="15">
    <location>
        <begin position="121"/>
        <end position="232"/>
    </location>
</feature>
<evidence type="ECO:0000256" key="14">
    <source>
        <dbReference type="PROSITE-ProRule" id="PRU00042"/>
    </source>
</evidence>
<evidence type="ECO:0000256" key="6">
    <source>
        <dbReference type="ARBA" id="ARBA00022737"/>
    </source>
</evidence>
<keyword evidence="11" id="KW-0238">DNA-binding</keyword>
<keyword evidence="5" id="KW-0479">Metal-binding</keyword>
<dbReference type="PANTHER" id="PTHR24394">
    <property type="entry name" value="ZINC FINGER PROTEIN"/>
    <property type="match status" value="1"/>
</dbReference>
<dbReference type="InterPro" id="IPR011333">
    <property type="entry name" value="SKP1/BTB/POZ_sf"/>
</dbReference>
<evidence type="ECO:0000256" key="3">
    <source>
        <dbReference type="ARBA" id="ARBA00006991"/>
    </source>
</evidence>
<evidence type="ECO:0000256" key="10">
    <source>
        <dbReference type="ARBA" id="ARBA00023015"/>
    </source>
</evidence>
<sequence>MELPNYSRQLMQQLRALRKESQFCDCSILVGDTPHRAHKLVLAASSLLFRSLLEGSESISIDTAVVSSQEFSCLLDMVYTGKLPPGKHNFTRIIAAADSLQMFDVAVGCKNILTNLMNQSTTTTHTTQPASPTPPPAITTQPQLQSQEAEHTASPETAVPSMGEDGMKIGPSGAQGKEKVEEAGLESEVTTAATRSEPVNVKEERKEKDGPPSKRARLQLPESTADVDPLSQGGVKMDTEVVDVRQWLRALQTWDGISTEERQVILSCSEGDPGGPAVFQRLQSRVKEQRSLSAQTLLTLMGLLKEFHPNLATQLHEHTQQGEDTSQGATGSEAEEPEEQPQSPTTADADTVEEEEEEEIEEDGEKEGEGERKTRSRAKRSSPSRPYLCRWCSKAFGFKCRMVAHTKRCTMSKEARLQCPECPEELPTSRALQLHRNKAHPESKAAKKKRPQVSCDMCGRTFAHPSGMLYHKRTEHFEEKPFACEECGAKFGANSSLKNHMRLHTGEKPYHCKNCDMSFSVAAALAYHTKKKHSEGKMYSCQYCEALFAQSIELTRHVRTHTGDKPYVCRECGKGFSQANGLSAHLQTSHNISEPHDCQKCRLSFSTLEDHRKHIQECHPKEYHRCPECNKMFTNPSLLEKHIAVHAGGKPFSCKLCQKSYQQMSGLWYHNRTNHPEVFAGQTHRQLKSLLQCSVCCKFLHSASSLAKHQKTEHTGMFDTDGLLVGNPDLQSDSSAVKCLYCPGLFPSEAEMQEHASTEHFSQEGAAFGCSLCPLVCPSQLQLQEHFLSCHIGTIEEQEQASTSQMVIETEEDPAGVAGQVISVDQSQQVYVALGDAEDGHSSTEVGVSDLVHDHQGWEQRQQQEGVPHHPLHRGLEPVRKHGRHHGHSRQQVHHEATGGVVELEPWRRQLEQLREEEADTAGGLEDGGSQGAHPQQAVPGGQVGAL</sequence>
<name>A0A8K9XQ98_ONCMY</name>
<feature type="domain" description="C2H2-type" evidence="17">
    <location>
        <begin position="567"/>
        <end position="595"/>
    </location>
</feature>
<feature type="region of interest" description="Disordered" evidence="15">
    <location>
        <begin position="316"/>
        <end position="385"/>
    </location>
</feature>
<feature type="region of interest" description="Disordered" evidence="15">
    <location>
        <begin position="856"/>
        <end position="904"/>
    </location>
</feature>
<keyword evidence="19" id="KW-1185">Reference proteome</keyword>
<accession>A0A8K9XQ98</accession>
<feature type="region of interest" description="Disordered" evidence="15">
    <location>
        <begin position="918"/>
        <end position="947"/>
    </location>
</feature>
<organism evidence="18 19">
    <name type="scientific">Oncorhynchus mykiss</name>
    <name type="common">Rainbow trout</name>
    <name type="synonym">Salmo gairdneri</name>
    <dbReference type="NCBI Taxonomy" id="8022"/>
    <lineage>
        <taxon>Eukaryota</taxon>
        <taxon>Metazoa</taxon>
        <taxon>Chordata</taxon>
        <taxon>Craniata</taxon>
        <taxon>Vertebrata</taxon>
        <taxon>Euteleostomi</taxon>
        <taxon>Actinopterygii</taxon>
        <taxon>Neopterygii</taxon>
        <taxon>Teleostei</taxon>
        <taxon>Protacanthopterygii</taxon>
        <taxon>Salmoniformes</taxon>
        <taxon>Salmonidae</taxon>
        <taxon>Salmoninae</taxon>
        <taxon>Oncorhynchus</taxon>
    </lineage>
</organism>
<evidence type="ECO:0000259" key="17">
    <source>
        <dbReference type="PROSITE" id="PS50157"/>
    </source>
</evidence>
<keyword evidence="4" id="KW-1017">Isopeptide bond</keyword>
<feature type="domain" description="C2H2-type" evidence="17">
    <location>
        <begin position="510"/>
        <end position="538"/>
    </location>
</feature>
<dbReference type="Pfam" id="PF00096">
    <property type="entry name" value="zf-C2H2"/>
    <property type="match status" value="5"/>
</dbReference>
<keyword evidence="6" id="KW-0677">Repeat</keyword>
<keyword evidence="13" id="KW-0539">Nucleus</keyword>
<evidence type="ECO:0000313" key="19">
    <source>
        <dbReference type="Proteomes" id="UP000694395"/>
    </source>
</evidence>
<reference evidence="18" key="2">
    <citation type="submission" date="2025-08" db="UniProtKB">
        <authorList>
            <consortium name="Ensembl"/>
        </authorList>
    </citation>
    <scope>IDENTIFICATION</scope>
</reference>
<dbReference type="Proteomes" id="UP000694395">
    <property type="component" value="Chromosome 17"/>
</dbReference>
<dbReference type="SMART" id="SM00355">
    <property type="entry name" value="ZnF_C2H2"/>
    <property type="match status" value="13"/>
</dbReference>
<dbReference type="GO" id="GO:0005634">
    <property type="term" value="C:nucleus"/>
    <property type="evidence" value="ECO:0007669"/>
    <property type="project" value="UniProtKB-SubCell"/>
</dbReference>
<keyword evidence="9" id="KW-0832">Ubl conjugation</keyword>
<evidence type="ECO:0000256" key="8">
    <source>
        <dbReference type="ARBA" id="ARBA00022833"/>
    </source>
</evidence>
<keyword evidence="10" id="KW-0805">Transcription regulation</keyword>
<dbReference type="GO" id="GO:0008270">
    <property type="term" value="F:zinc ion binding"/>
    <property type="evidence" value="ECO:0007669"/>
    <property type="project" value="UniProtKB-KW"/>
</dbReference>
<evidence type="ECO:0000256" key="5">
    <source>
        <dbReference type="ARBA" id="ARBA00022723"/>
    </source>
</evidence>
<dbReference type="InterPro" id="IPR013087">
    <property type="entry name" value="Znf_C2H2_type"/>
</dbReference>
<feature type="domain" description="C2H2-type" evidence="17">
    <location>
        <begin position="482"/>
        <end position="509"/>
    </location>
</feature>